<dbReference type="RefSeq" id="XP_047764234.1">
    <property type="nucleotide sequence ID" value="XM_047909625.1"/>
</dbReference>
<evidence type="ECO:0000256" key="1">
    <source>
        <dbReference type="SAM" id="MobiDB-lite"/>
    </source>
</evidence>
<evidence type="ECO:0000313" key="2">
    <source>
        <dbReference type="EMBL" id="UJO19868.1"/>
    </source>
</evidence>
<organism evidence="2 3">
    <name type="scientific">Passalora fulva</name>
    <name type="common">Tomato leaf mold</name>
    <name type="synonym">Cladosporium fulvum</name>
    <dbReference type="NCBI Taxonomy" id="5499"/>
    <lineage>
        <taxon>Eukaryota</taxon>
        <taxon>Fungi</taxon>
        <taxon>Dikarya</taxon>
        <taxon>Ascomycota</taxon>
        <taxon>Pezizomycotina</taxon>
        <taxon>Dothideomycetes</taxon>
        <taxon>Dothideomycetidae</taxon>
        <taxon>Mycosphaerellales</taxon>
        <taxon>Mycosphaerellaceae</taxon>
        <taxon>Fulvia</taxon>
    </lineage>
</organism>
<feature type="region of interest" description="Disordered" evidence="1">
    <location>
        <begin position="54"/>
        <end position="115"/>
    </location>
</feature>
<dbReference type="AlphaFoldDB" id="A0A9Q8URL2"/>
<dbReference type="EMBL" id="CP090169">
    <property type="protein sequence ID" value="UJO19868.1"/>
    <property type="molecule type" value="Genomic_DNA"/>
</dbReference>
<name>A0A9Q8URL2_PASFU</name>
<accession>A0A9Q8URL2</accession>
<evidence type="ECO:0000313" key="3">
    <source>
        <dbReference type="Proteomes" id="UP000756132"/>
    </source>
</evidence>
<dbReference type="GeneID" id="71990355"/>
<feature type="compositionally biased region" description="Basic and acidic residues" evidence="1">
    <location>
        <begin position="55"/>
        <end position="91"/>
    </location>
</feature>
<protein>
    <submittedName>
        <fullName evidence="2">Uncharacterized protein</fullName>
    </submittedName>
</protein>
<feature type="compositionally biased region" description="Basic and acidic residues" evidence="1">
    <location>
        <begin position="101"/>
        <end position="115"/>
    </location>
</feature>
<gene>
    <name evidence="2" type="ORF">CLAFUR5_10477</name>
</gene>
<keyword evidence="3" id="KW-1185">Reference proteome</keyword>
<sequence length="115" mass="13334">MVNYLSNHHCSYRGCNRGNLQSRHGGVCADHQVTCTRSGHLEVHMKGTDCQKCADQTRRDEKKAKKEAEKRKAEEQKEKEAKAAKDKARSERKPKHNKHNKKDEDREGAPRLERR</sequence>
<reference evidence="2" key="2">
    <citation type="journal article" date="2022" name="Microb. Genom.">
        <title>A chromosome-scale genome assembly of the tomato pathogen Cladosporium fulvum reveals a compartmentalized genome architecture and the presence of a dispensable chromosome.</title>
        <authorList>
            <person name="Zaccaron A.Z."/>
            <person name="Chen L.H."/>
            <person name="Samaras A."/>
            <person name="Stergiopoulos I."/>
        </authorList>
    </citation>
    <scope>NUCLEOTIDE SEQUENCE</scope>
    <source>
        <strain evidence="2">Race5_Kim</strain>
    </source>
</reference>
<dbReference type="KEGG" id="ffu:CLAFUR5_10477"/>
<proteinExistence type="predicted"/>
<dbReference type="Proteomes" id="UP000756132">
    <property type="component" value="Chromosome 7"/>
</dbReference>
<reference evidence="2" key="1">
    <citation type="submission" date="2021-12" db="EMBL/GenBank/DDBJ databases">
        <authorList>
            <person name="Zaccaron A."/>
            <person name="Stergiopoulos I."/>
        </authorList>
    </citation>
    <scope>NUCLEOTIDE SEQUENCE</scope>
    <source>
        <strain evidence="2">Race5_Kim</strain>
    </source>
</reference>